<name>A0A5B8XEI8_9RICK</name>
<dbReference type="InterPro" id="IPR003788">
    <property type="entry name" value="NDUFAF7"/>
</dbReference>
<keyword evidence="1 3" id="KW-0489">Methyltransferase</keyword>
<dbReference type="InterPro" id="IPR038375">
    <property type="entry name" value="NDUFAF7_sf"/>
</dbReference>
<evidence type="ECO:0000313" key="3">
    <source>
        <dbReference type="EMBL" id="QED23728.1"/>
    </source>
</evidence>
<evidence type="ECO:0000256" key="1">
    <source>
        <dbReference type="ARBA" id="ARBA00022603"/>
    </source>
</evidence>
<dbReference type="OrthoDB" id="9794208at2"/>
<dbReference type="Proteomes" id="UP000321934">
    <property type="component" value="Chromosome"/>
</dbReference>
<reference evidence="3 4" key="1">
    <citation type="journal article" date="2019" name="ISME J.">
        <title>Deianiraea, an extracellular bacterium associated with the ciliate Paramecium, suggests an alternative scenario for the evolution of Rickettsiales.</title>
        <authorList>
            <person name="Castelli M."/>
            <person name="Sabaneyeva E."/>
            <person name="Lanzoni O."/>
            <person name="Lebedeva N."/>
            <person name="Floriano A.M."/>
            <person name="Gaiarsa S."/>
            <person name="Benken K."/>
            <person name="Modeo L."/>
            <person name="Bandi C."/>
            <person name="Potekhin A."/>
            <person name="Sassera D."/>
            <person name="Petroni G."/>
        </authorList>
    </citation>
    <scope>NUCLEOTIDE SEQUENCE [LARGE SCALE GENOMIC DNA]</scope>
    <source>
        <strain evidence="3">CyL4-1</strain>
    </source>
</reference>
<dbReference type="PANTHER" id="PTHR12049">
    <property type="entry name" value="PROTEIN ARGININE METHYLTRANSFERASE NDUFAF7, MITOCHONDRIAL"/>
    <property type="match status" value="1"/>
</dbReference>
<dbReference type="SUPFAM" id="SSF53335">
    <property type="entry name" value="S-adenosyl-L-methionine-dependent methyltransferases"/>
    <property type="match status" value="1"/>
</dbReference>
<dbReference type="AlphaFoldDB" id="A0A5B8XEI8"/>
<keyword evidence="4" id="KW-1185">Reference proteome</keyword>
<dbReference type="GO" id="GO:0035243">
    <property type="term" value="F:protein-arginine omega-N symmetric methyltransferase activity"/>
    <property type="evidence" value="ECO:0007669"/>
    <property type="project" value="TreeGrafter"/>
</dbReference>
<evidence type="ECO:0000256" key="2">
    <source>
        <dbReference type="ARBA" id="ARBA00022679"/>
    </source>
</evidence>
<dbReference type="PANTHER" id="PTHR12049:SF7">
    <property type="entry name" value="PROTEIN ARGININE METHYLTRANSFERASE NDUFAF7, MITOCHONDRIAL"/>
    <property type="match status" value="1"/>
</dbReference>
<dbReference type="GO" id="GO:0032259">
    <property type="term" value="P:methylation"/>
    <property type="evidence" value="ECO:0007669"/>
    <property type="project" value="UniProtKB-KW"/>
</dbReference>
<dbReference type="RefSeq" id="WP_146821038.1">
    <property type="nucleotide sequence ID" value="NZ_CP029077.1"/>
</dbReference>
<dbReference type="EMBL" id="CP029077">
    <property type="protein sequence ID" value="QED23728.1"/>
    <property type="molecule type" value="Genomic_DNA"/>
</dbReference>
<protein>
    <submittedName>
        <fullName evidence="3">SAM-dependent methyltransferase</fullName>
    </submittedName>
</protein>
<organism evidence="3 4">
    <name type="scientific">Candidatus Deianiraea vastatrix</name>
    <dbReference type="NCBI Taxonomy" id="2163644"/>
    <lineage>
        <taxon>Bacteria</taxon>
        <taxon>Pseudomonadati</taxon>
        <taxon>Pseudomonadota</taxon>
        <taxon>Alphaproteobacteria</taxon>
        <taxon>Rickettsiales</taxon>
        <taxon>Candidatus Deianiraeaceae</taxon>
        <taxon>Candidatus Deianiraea</taxon>
    </lineage>
</organism>
<accession>A0A5B8XEI8</accession>
<dbReference type="Gene3D" id="3.40.50.12710">
    <property type="match status" value="1"/>
</dbReference>
<evidence type="ECO:0000313" key="4">
    <source>
        <dbReference type="Proteomes" id="UP000321934"/>
    </source>
</evidence>
<dbReference type="Pfam" id="PF02636">
    <property type="entry name" value="Methyltransf_28"/>
    <property type="match status" value="1"/>
</dbReference>
<keyword evidence="2 3" id="KW-0808">Transferase</keyword>
<dbReference type="InterPro" id="IPR029063">
    <property type="entry name" value="SAM-dependent_MTases_sf"/>
</dbReference>
<gene>
    <name evidence="3" type="ORF">Deia_00941</name>
</gene>
<sequence>MQINEHLSRFFEDRNNEISMRDYINFCLYSKNGFYNSENPFGKSGSFVTSPMISSLFGEIIALFLINLIQENALKSISIVEIGSGNGLLMLDIVRIFEKYRINAEFFSIEKAENNRKNLAKIFENKVKILEKIDDFNGNNPCFFITNELLDSYGVNQYIFKKDRWNMVKLRIEDGKIVQFADNNFDKSELEAYIERFYKNEKTPTVLEISRDQIDDFEHVCRIVNANSGGLIYFDYGYEKSPNTSTLQAILNHEKVNILQNPMQADITHLVNFSVFMQVFRKTVENYSALSCILQGEFLLQNGINELAEIYAKSSKNSDNIDKIRSSVRRLTSEMGDLFKVILGIKL</sequence>
<proteinExistence type="predicted"/>